<organism evidence="1 2">
    <name type="scientific">Romanomermis culicivorax</name>
    <name type="common">Nematode worm</name>
    <dbReference type="NCBI Taxonomy" id="13658"/>
    <lineage>
        <taxon>Eukaryota</taxon>
        <taxon>Metazoa</taxon>
        <taxon>Ecdysozoa</taxon>
        <taxon>Nematoda</taxon>
        <taxon>Enoplea</taxon>
        <taxon>Dorylaimia</taxon>
        <taxon>Mermithida</taxon>
        <taxon>Mermithoidea</taxon>
        <taxon>Mermithidae</taxon>
        <taxon>Romanomermis</taxon>
    </lineage>
</organism>
<protein>
    <submittedName>
        <fullName evidence="2">Uncharacterized protein</fullName>
    </submittedName>
</protein>
<reference evidence="2" key="1">
    <citation type="submission" date="2022-11" db="UniProtKB">
        <authorList>
            <consortium name="WormBaseParasite"/>
        </authorList>
    </citation>
    <scope>IDENTIFICATION</scope>
</reference>
<evidence type="ECO:0000313" key="2">
    <source>
        <dbReference type="WBParaSite" id="nRc.2.0.1.t24699-RA"/>
    </source>
</evidence>
<name>A0A915JDV6_ROMCU</name>
<dbReference type="WBParaSite" id="nRc.2.0.1.t24699-RA">
    <property type="protein sequence ID" value="nRc.2.0.1.t24699-RA"/>
    <property type="gene ID" value="nRc.2.0.1.g24699"/>
</dbReference>
<accession>A0A915JDV6</accession>
<keyword evidence="1" id="KW-1185">Reference proteome</keyword>
<dbReference type="AlphaFoldDB" id="A0A915JDV6"/>
<sequence length="126" mass="13903">MLFTTTKYATNGMQVTLKAFGFNEYKVKTWIESLVHLHRSIPMVVQDDSDSTMDDDFGLRHDTDKNVLLSLRHYLLTLRYMAGGGFTITCDSYPVARARGGKSGGVKITACDGWGAETPTSGNFAL</sequence>
<evidence type="ECO:0000313" key="1">
    <source>
        <dbReference type="Proteomes" id="UP000887565"/>
    </source>
</evidence>
<dbReference type="Proteomes" id="UP000887565">
    <property type="component" value="Unplaced"/>
</dbReference>
<proteinExistence type="predicted"/>